<feature type="transmembrane region" description="Helical" evidence="1">
    <location>
        <begin position="100"/>
        <end position="117"/>
    </location>
</feature>
<organism evidence="2 3">
    <name type="scientific">Paracoccus marcusii</name>
    <dbReference type="NCBI Taxonomy" id="59779"/>
    <lineage>
        <taxon>Bacteria</taxon>
        <taxon>Pseudomonadati</taxon>
        <taxon>Pseudomonadota</taxon>
        <taxon>Alphaproteobacteria</taxon>
        <taxon>Rhodobacterales</taxon>
        <taxon>Paracoccaceae</taxon>
        <taxon>Paracoccus</taxon>
    </lineage>
</organism>
<dbReference type="RefSeq" id="WP_127899170.1">
    <property type="nucleotide sequence ID" value="NZ_CP117466.1"/>
</dbReference>
<feature type="transmembrane region" description="Helical" evidence="1">
    <location>
        <begin position="38"/>
        <end position="57"/>
    </location>
</feature>
<feature type="transmembrane region" description="Helical" evidence="1">
    <location>
        <begin position="150"/>
        <end position="169"/>
    </location>
</feature>
<keyword evidence="1" id="KW-0812">Transmembrane</keyword>
<feature type="transmembrane region" description="Helical" evidence="1">
    <location>
        <begin position="6"/>
        <end position="26"/>
    </location>
</feature>
<keyword evidence="1" id="KW-0472">Membrane</keyword>
<keyword evidence="1" id="KW-1133">Transmembrane helix</keyword>
<name>A0ABY7UT66_9RHOB</name>
<evidence type="ECO:0000313" key="3">
    <source>
        <dbReference type="Proteomes" id="UP001216899"/>
    </source>
</evidence>
<protein>
    <submittedName>
        <fullName evidence="2">Uncharacterized protein</fullName>
    </submittedName>
</protein>
<reference evidence="2 3" key="1">
    <citation type="submission" date="2023-02" db="EMBL/GenBank/DDBJ databases">
        <title>Whole genome sequenc of Paracoccus marcusii MBLB0836.</title>
        <authorList>
            <person name="Seo M.-J."/>
            <person name="Cho E.-S."/>
            <person name="Hwang C.Y."/>
        </authorList>
    </citation>
    <scope>NUCLEOTIDE SEQUENCE [LARGE SCALE GENOMIC DNA]</scope>
    <source>
        <strain evidence="2 3">MBLB0836</strain>
    </source>
</reference>
<dbReference type="Proteomes" id="UP001216899">
    <property type="component" value="Chromosome"/>
</dbReference>
<feature type="transmembrane region" description="Helical" evidence="1">
    <location>
        <begin position="227"/>
        <end position="246"/>
    </location>
</feature>
<dbReference type="EMBL" id="CP117466">
    <property type="protein sequence ID" value="WDA13142.1"/>
    <property type="molecule type" value="Genomic_DNA"/>
</dbReference>
<keyword evidence="3" id="KW-1185">Reference proteome</keyword>
<feature type="transmembrane region" description="Helical" evidence="1">
    <location>
        <begin position="202"/>
        <end position="221"/>
    </location>
</feature>
<sequence>MTRIGSVLHLVVAAIFVICGVIFAMQPDARIITDAARLAAPLLPPVAPTSIAIPHLYLNPDNLLMWMLLIAVWMMVMLDAVGQWIDPSDDEPIRAGRPRVWPMLLGALVLASVWPLLIDNPGVLTLASVAGAVAATVGARRAAGRHRPAIGFLAGWATALASAALAELTAVQFGLSAQIVSAVAILPAAALGMAAQMWIGPSVGYSVALIWAFCGLAISTMGSDPMIALAAIIGISAMATVLIRAAS</sequence>
<proteinExistence type="predicted"/>
<feature type="transmembrane region" description="Helical" evidence="1">
    <location>
        <begin position="175"/>
        <end position="195"/>
    </location>
</feature>
<feature type="transmembrane region" description="Helical" evidence="1">
    <location>
        <begin position="63"/>
        <end position="80"/>
    </location>
</feature>
<evidence type="ECO:0000256" key="1">
    <source>
        <dbReference type="SAM" id="Phobius"/>
    </source>
</evidence>
<gene>
    <name evidence="2" type="ORF">PRL19_02455</name>
</gene>
<accession>A0ABY7UT66</accession>
<evidence type="ECO:0000313" key="2">
    <source>
        <dbReference type="EMBL" id="WDA13142.1"/>
    </source>
</evidence>